<dbReference type="Gene3D" id="3.10.20.70">
    <property type="entry name" value="Glutamine synthetase, N-terminal domain"/>
    <property type="match status" value="1"/>
</dbReference>
<keyword evidence="15" id="KW-1185">Reference proteome</keyword>
<dbReference type="PROSITE" id="PS51986">
    <property type="entry name" value="GS_BETA_GRASP"/>
    <property type="match status" value="1"/>
</dbReference>
<dbReference type="PANTHER" id="PTHR20852">
    <property type="entry name" value="GLUTAMINE SYNTHETASE"/>
    <property type="match status" value="1"/>
</dbReference>
<dbReference type="FunFam" id="3.10.20.70:FF:000004">
    <property type="entry name" value="Glutamine synthetase"/>
    <property type="match status" value="1"/>
</dbReference>
<feature type="domain" description="GS beta-grasp" evidence="12">
    <location>
        <begin position="47"/>
        <end position="127"/>
    </location>
</feature>
<keyword evidence="7" id="KW-0547">Nucleotide-binding</keyword>
<evidence type="ECO:0000256" key="2">
    <source>
        <dbReference type="ARBA" id="ARBA00009897"/>
    </source>
</evidence>
<dbReference type="InterPro" id="IPR008146">
    <property type="entry name" value="Gln_synth_cat_dom"/>
</dbReference>
<feature type="domain" description="GS catalytic" evidence="13">
    <location>
        <begin position="134"/>
        <end position="395"/>
    </location>
</feature>
<dbReference type="InterPro" id="IPR008147">
    <property type="entry name" value="Gln_synt_N"/>
</dbReference>
<dbReference type="Ensembl" id="ENSLLET00000033913.1">
    <property type="protein sequence ID" value="ENSLLEP00000032652.1"/>
    <property type="gene ID" value="ENSLLEG00000020547.1"/>
</dbReference>
<dbReference type="OrthoDB" id="1936100at2759"/>
<comment type="similarity">
    <text evidence="2 10 11">Belongs to the glutamine synthetase family.</text>
</comment>
<keyword evidence="6" id="KW-0436">Ligase</keyword>
<evidence type="ECO:0000256" key="9">
    <source>
        <dbReference type="ARBA" id="ARBA00030668"/>
    </source>
</evidence>
<dbReference type="Proteomes" id="UP000694569">
    <property type="component" value="Unplaced"/>
</dbReference>
<dbReference type="PANTHER" id="PTHR20852:SF115">
    <property type="entry name" value="GLUTAMINE SYNTHETASE"/>
    <property type="match status" value="1"/>
</dbReference>
<dbReference type="GO" id="GO:0005737">
    <property type="term" value="C:cytoplasm"/>
    <property type="evidence" value="ECO:0007669"/>
    <property type="project" value="UniProtKB-SubCell"/>
</dbReference>
<evidence type="ECO:0000256" key="8">
    <source>
        <dbReference type="ARBA" id="ARBA00022840"/>
    </source>
</evidence>
<dbReference type="GeneTree" id="ENSGT00940000164772"/>
<dbReference type="GO" id="GO:0006542">
    <property type="term" value="P:glutamine biosynthetic process"/>
    <property type="evidence" value="ECO:0007669"/>
    <property type="project" value="InterPro"/>
</dbReference>
<keyword evidence="8" id="KW-0067">ATP-binding</keyword>
<dbReference type="EC" id="6.3.1.2" evidence="3"/>
<dbReference type="InterPro" id="IPR050292">
    <property type="entry name" value="Glutamine_Synthetase"/>
</dbReference>
<evidence type="ECO:0000256" key="4">
    <source>
        <dbReference type="ARBA" id="ARBA00021364"/>
    </source>
</evidence>
<dbReference type="InterPro" id="IPR036651">
    <property type="entry name" value="Gln_synt_N_sf"/>
</dbReference>
<dbReference type="PROSITE" id="PS51987">
    <property type="entry name" value="GS_CATALYTIC"/>
    <property type="match status" value="1"/>
</dbReference>
<keyword evidence="5" id="KW-0963">Cytoplasm</keyword>
<dbReference type="AlphaFoldDB" id="A0A8C5WEM4"/>
<evidence type="ECO:0000256" key="1">
    <source>
        <dbReference type="ARBA" id="ARBA00004496"/>
    </source>
</evidence>
<organism evidence="14 15">
    <name type="scientific">Leptobrachium leishanense</name>
    <name type="common">Leishan spiny toad</name>
    <dbReference type="NCBI Taxonomy" id="445787"/>
    <lineage>
        <taxon>Eukaryota</taxon>
        <taxon>Metazoa</taxon>
        <taxon>Chordata</taxon>
        <taxon>Craniata</taxon>
        <taxon>Vertebrata</taxon>
        <taxon>Euteleostomi</taxon>
        <taxon>Amphibia</taxon>
        <taxon>Batrachia</taxon>
        <taxon>Anura</taxon>
        <taxon>Pelobatoidea</taxon>
        <taxon>Megophryidae</taxon>
        <taxon>Leptobrachium</taxon>
    </lineage>
</organism>
<dbReference type="SUPFAM" id="SSF55931">
    <property type="entry name" value="Glutamine synthetase/guanido kinase"/>
    <property type="match status" value="1"/>
</dbReference>
<dbReference type="GO" id="GO:0004356">
    <property type="term" value="F:glutamine synthetase activity"/>
    <property type="evidence" value="ECO:0007669"/>
    <property type="project" value="UniProtKB-EC"/>
</dbReference>
<evidence type="ECO:0000259" key="13">
    <source>
        <dbReference type="PROSITE" id="PS51987"/>
    </source>
</evidence>
<protein>
    <recommendedName>
        <fullName evidence="4">Glutamine synthetase</fullName>
        <ecNumber evidence="3">6.3.1.2</ecNumber>
    </recommendedName>
    <alternativeName>
        <fullName evidence="9">Glutamate--ammonia ligase</fullName>
    </alternativeName>
</protein>
<evidence type="ECO:0000256" key="10">
    <source>
        <dbReference type="PROSITE-ProRule" id="PRU01330"/>
    </source>
</evidence>
<dbReference type="Pfam" id="PF00120">
    <property type="entry name" value="Gln-synt_C"/>
    <property type="match status" value="1"/>
</dbReference>
<sequence>MFRALTLHQDRRIIRSSMFTMSEGNLTSRFYKGVKEHYMKLSQGGMVQVTYVWIDGTGEGIRCKKKTLDYEPKSVEEIPEWNFNGFGTGQGELSKCAMYLVPVAMFSDPFTLDPNKLVLCEVLKCNREPTETNLRQTCKKVMDLARDHRPWFGMEQEYVLLGIDGRPYGWPKKDLQPDGIFYCSIGTDRVFGRDIIECNYKACLYAGIKICGSNGESVPSQWEFQVGPCEGIDVSDHLWMARFILHRICEDFGAVVTFDPRPLSGEWSGSGCHTNYSTESMRKEGGLRHIENAIEKLRERHSYHISVYDPHGGKDNLRRLIGHSSTSSINKFTVGINDCRTSIRVSHHVEQEGKGYLEDRRPASNCNPYAVIEAIVRTTILNKFHDENNGLEIEN</sequence>
<proteinExistence type="inferred from homology"/>
<evidence type="ECO:0000313" key="15">
    <source>
        <dbReference type="Proteomes" id="UP000694569"/>
    </source>
</evidence>
<dbReference type="Gene3D" id="3.30.590.10">
    <property type="entry name" value="Glutamine synthetase/guanido kinase, catalytic domain"/>
    <property type="match status" value="1"/>
</dbReference>
<dbReference type="InterPro" id="IPR014746">
    <property type="entry name" value="Gln_synth/guanido_kin_cat_dom"/>
</dbReference>
<reference evidence="14" key="2">
    <citation type="submission" date="2025-09" db="UniProtKB">
        <authorList>
            <consortium name="Ensembl"/>
        </authorList>
    </citation>
    <scope>IDENTIFICATION</scope>
</reference>
<evidence type="ECO:0000256" key="3">
    <source>
        <dbReference type="ARBA" id="ARBA00012937"/>
    </source>
</evidence>
<evidence type="ECO:0000259" key="12">
    <source>
        <dbReference type="PROSITE" id="PS51986"/>
    </source>
</evidence>
<evidence type="ECO:0000256" key="5">
    <source>
        <dbReference type="ARBA" id="ARBA00022490"/>
    </source>
</evidence>
<name>A0A8C5WEM4_9ANUR</name>
<dbReference type="GO" id="GO:0005524">
    <property type="term" value="F:ATP binding"/>
    <property type="evidence" value="ECO:0007669"/>
    <property type="project" value="UniProtKB-KW"/>
</dbReference>
<evidence type="ECO:0000313" key="14">
    <source>
        <dbReference type="Ensembl" id="ENSLLEP00000032652.1"/>
    </source>
</evidence>
<comment type="subcellular location">
    <subcellularLocation>
        <location evidence="1">Cytoplasm</location>
    </subcellularLocation>
</comment>
<evidence type="ECO:0000256" key="7">
    <source>
        <dbReference type="ARBA" id="ARBA00022741"/>
    </source>
</evidence>
<dbReference type="SUPFAM" id="SSF54368">
    <property type="entry name" value="Glutamine synthetase, N-terminal domain"/>
    <property type="match status" value="1"/>
</dbReference>
<evidence type="ECO:0000256" key="6">
    <source>
        <dbReference type="ARBA" id="ARBA00022598"/>
    </source>
</evidence>
<accession>A0A8C5WEM4</accession>
<dbReference type="FunFam" id="3.30.590.10:FF:000011">
    <property type="entry name" value="Glutamine synthetase"/>
    <property type="match status" value="1"/>
</dbReference>
<reference evidence="14" key="1">
    <citation type="submission" date="2025-08" db="UniProtKB">
        <authorList>
            <consortium name="Ensembl"/>
        </authorList>
    </citation>
    <scope>IDENTIFICATION</scope>
</reference>
<dbReference type="SMART" id="SM01230">
    <property type="entry name" value="Gln-synt_C"/>
    <property type="match status" value="1"/>
</dbReference>
<evidence type="ECO:0000256" key="11">
    <source>
        <dbReference type="RuleBase" id="RU000384"/>
    </source>
</evidence>